<evidence type="ECO:0000313" key="3">
    <source>
        <dbReference type="Proteomes" id="UP000030765"/>
    </source>
</evidence>
<dbReference type="EMBL" id="KE525239">
    <property type="protein sequence ID" value="KFB43259.1"/>
    <property type="molecule type" value="Genomic_DNA"/>
</dbReference>
<protein>
    <submittedName>
        <fullName evidence="1 2">Glucokinase</fullName>
    </submittedName>
</protein>
<proteinExistence type="predicted"/>
<dbReference type="VEuPathDB" id="VectorBase:ASIC011040"/>
<gene>
    <name evidence="1" type="ORF">ZHAS_00011040</name>
</gene>
<dbReference type="Proteomes" id="UP000030765">
    <property type="component" value="Unassembled WGS sequence"/>
</dbReference>
<dbReference type="AlphaFoldDB" id="A0A084VZ65"/>
<sequence>MVHAKYPDESRTRCGAMHFPSLCSENSLHGLLRARKSPEEPKRRLARADKDECDRSREWEPYIFVSRYRSGEDGGSVFPSIVPTVTIRPSSCSQAISPASVRVTV</sequence>
<dbReference type="EnsemblMetazoa" id="ASIC011040-RA">
    <property type="protein sequence ID" value="ASIC011040-PA"/>
    <property type="gene ID" value="ASIC011040"/>
</dbReference>
<name>A0A084VZ65_ANOSI</name>
<evidence type="ECO:0000313" key="1">
    <source>
        <dbReference type="EMBL" id="KFB43259.1"/>
    </source>
</evidence>
<keyword evidence="1" id="KW-0418">Kinase</keyword>
<accession>A0A084VZ65</accession>
<reference evidence="1 3" key="1">
    <citation type="journal article" date="2014" name="BMC Genomics">
        <title>Genome sequence of Anopheles sinensis provides insight into genetics basis of mosquito competence for malaria parasites.</title>
        <authorList>
            <person name="Zhou D."/>
            <person name="Zhang D."/>
            <person name="Ding G."/>
            <person name="Shi L."/>
            <person name="Hou Q."/>
            <person name="Ye Y."/>
            <person name="Xu Y."/>
            <person name="Zhou H."/>
            <person name="Xiong C."/>
            <person name="Li S."/>
            <person name="Yu J."/>
            <person name="Hong S."/>
            <person name="Yu X."/>
            <person name="Zou P."/>
            <person name="Chen C."/>
            <person name="Chang X."/>
            <person name="Wang W."/>
            <person name="Lv Y."/>
            <person name="Sun Y."/>
            <person name="Ma L."/>
            <person name="Shen B."/>
            <person name="Zhu C."/>
        </authorList>
    </citation>
    <scope>NUCLEOTIDE SEQUENCE [LARGE SCALE GENOMIC DNA]</scope>
</reference>
<dbReference type="EMBL" id="ATLV01018610">
    <property type="status" value="NOT_ANNOTATED_CDS"/>
    <property type="molecule type" value="Genomic_DNA"/>
</dbReference>
<dbReference type="GO" id="GO:0016301">
    <property type="term" value="F:kinase activity"/>
    <property type="evidence" value="ECO:0007669"/>
    <property type="project" value="UniProtKB-KW"/>
</dbReference>
<organism evidence="1">
    <name type="scientific">Anopheles sinensis</name>
    <name type="common">Mosquito</name>
    <dbReference type="NCBI Taxonomy" id="74873"/>
    <lineage>
        <taxon>Eukaryota</taxon>
        <taxon>Metazoa</taxon>
        <taxon>Ecdysozoa</taxon>
        <taxon>Arthropoda</taxon>
        <taxon>Hexapoda</taxon>
        <taxon>Insecta</taxon>
        <taxon>Pterygota</taxon>
        <taxon>Neoptera</taxon>
        <taxon>Endopterygota</taxon>
        <taxon>Diptera</taxon>
        <taxon>Nematocera</taxon>
        <taxon>Culicoidea</taxon>
        <taxon>Culicidae</taxon>
        <taxon>Anophelinae</taxon>
        <taxon>Anopheles</taxon>
    </lineage>
</organism>
<evidence type="ECO:0000313" key="2">
    <source>
        <dbReference type="EnsemblMetazoa" id="ASIC011040-PA"/>
    </source>
</evidence>
<keyword evidence="1" id="KW-0808">Transferase</keyword>
<reference evidence="2" key="2">
    <citation type="submission" date="2020-05" db="UniProtKB">
        <authorList>
            <consortium name="EnsemblMetazoa"/>
        </authorList>
    </citation>
    <scope>IDENTIFICATION</scope>
</reference>
<keyword evidence="3" id="KW-1185">Reference proteome</keyword>